<evidence type="ECO:0000256" key="1">
    <source>
        <dbReference type="SAM" id="MobiDB-lite"/>
    </source>
</evidence>
<feature type="compositionally biased region" description="Basic and acidic residues" evidence="1">
    <location>
        <begin position="73"/>
        <end position="86"/>
    </location>
</feature>
<evidence type="ECO:0000313" key="2">
    <source>
        <dbReference type="EMBL" id="MPY65429.1"/>
    </source>
</evidence>
<feature type="region of interest" description="Disordered" evidence="1">
    <location>
        <begin position="52"/>
        <end position="86"/>
    </location>
</feature>
<sequence length="86" mass="8855">MTDNRYGDAPLGRSVEEIEQESGNLVNSSLPGETVRDNDTAAVPAIVNSNQSASPAVVNPENMMVSGGGADDGTAHTHRDGGEETS</sequence>
<gene>
    <name evidence="2" type="ORF">F8S09_01810</name>
</gene>
<dbReference type="RefSeq" id="WP_152868425.1">
    <property type="nucleotide sequence ID" value="NZ_WBSL01000001.1"/>
</dbReference>
<dbReference type="EMBL" id="WBSL01000001">
    <property type="protein sequence ID" value="MPY65429.1"/>
    <property type="molecule type" value="Genomic_DNA"/>
</dbReference>
<proteinExistence type="predicted"/>
<comment type="caution">
    <text evidence="2">The sequence shown here is derived from an EMBL/GenBank/DDBJ whole genome shotgun (WGS) entry which is preliminary data.</text>
</comment>
<organism evidence="2 3">
    <name type="scientific">Deinococcus terrestris</name>
    <dbReference type="NCBI Taxonomy" id="2651870"/>
    <lineage>
        <taxon>Bacteria</taxon>
        <taxon>Thermotogati</taxon>
        <taxon>Deinococcota</taxon>
        <taxon>Deinococci</taxon>
        <taxon>Deinococcales</taxon>
        <taxon>Deinococcaceae</taxon>
        <taxon>Deinococcus</taxon>
    </lineage>
</organism>
<reference evidence="2 3" key="1">
    <citation type="submission" date="2019-10" db="EMBL/GenBank/DDBJ databases">
        <title>Deinococcus sp. isolated from soil.</title>
        <authorList>
            <person name="Li Y."/>
            <person name="Wang J."/>
        </authorList>
    </citation>
    <scope>NUCLEOTIDE SEQUENCE [LARGE SCALE GENOMIC DNA]</scope>
    <source>
        <strain evidence="2 3">SDU3-2</strain>
    </source>
</reference>
<accession>A0A7X1NU77</accession>
<dbReference type="Proteomes" id="UP000484842">
    <property type="component" value="Unassembled WGS sequence"/>
</dbReference>
<protein>
    <submittedName>
        <fullName evidence="2">Uncharacterized protein</fullName>
    </submittedName>
</protein>
<evidence type="ECO:0000313" key="3">
    <source>
        <dbReference type="Proteomes" id="UP000484842"/>
    </source>
</evidence>
<keyword evidence="3" id="KW-1185">Reference proteome</keyword>
<dbReference type="AlphaFoldDB" id="A0A7X1NU77"/>
<name>A0A7X1NU77_9DEIO</name>